<proteinExistence type="predicted"/>
<reference evidence="1 2" key="1">
    <citation type="submission" date="2024-09" db="EMBL/GenBank/DDBJ databases">
        <title>Chromosome-scale assembly of Riccia fluitans.</title>
        <authorList>
            <person name="Paukszto L."/>
            <person name="Sawicki J."/>
            <person name="Karawczyk K."/>
            <person name="Piernik-Szablinska J."/>
            <person name="Szczecinska M."/>
            <person name="Mazdziarz M."/>
        </authorList>
    </citation>
    <scope>NUCLEOTIDE SEQUENCE [LARGE SCALE GENOMIC DNA]</scope>
    <source>
        <strain evidence="1">Rf_01</strain>
        <tissue evidence="1">Aerial parts of the thallus</tissue>
    </source>
</reference>
<gene>
    <name evidence="1" type="ORF">R1flu_026821</name>
</gene>
<keyword evidence="2" id="KW-1185">Reference proteome</keyword>
<evidence type="ECO:0000313" key="1">
    <source>
        <dbReference type="EMBL" id="KAL2608248.1"/>
    </source>
</evidence>
<dbReference type="Proteomes" id="UP001605036">
    <property type="component" value="Unassembled WGS sequence"/>
</dbReference>
<accession>A0ABD1XL37</accession>
<sequence>MGSNEDECEQNKQPLVQSVTTQWTEAFKGGVNGFKSCCKRGIGATVAVRYCGDGNIPVVINACEALSGR</sequence>
<protein>
    <submittedName>
        <fullName evidence="1">Uncharacterized protein</fullName>
    </submittedName>
</protein>
<dbReference type="AlphaFoldDB" id="A0ABD1XL37"/>
<name>A0ABD1XL37_9MARC</name>
<comment type="caution">
    <text evidence="1">The sequence shown here is derived from an EMBL/GenBank/DDBJ whole genome shotgun (WGS) entry which is preliminary data.</text>
</comment>
<dbReference type="EMBL" id="JBHFFA010000008">
    <property type="protein sequence ID" value="KAL2608248.1"/>
    <property type="molecule type" value="Genomic_DNA"/>
</dbReference>
<organism evidence="1 2">
    <name type="scientific">Riccia fluitans</name>
    <dbReference type="NCBI Taxonomy" id="41844"/>
    <lineage>
        <taxon>Eukaryota</taxon>
        <taxon>Viridiplantae</taxon>
        <taxon>Streptophyta</taxon>
        <taxon>Embryophyta</taxon>
        <taxon>Marchantiophyta</taxon>
        <taxon>Marchantiopsida</taxon>
        <taxon>Marchantiidae</taxon>
        <taxon>Marchantiales</taxon>
        <taxon>Ricciaceae</taxon>
        <taxon>Riccia</taxon>
    </lineage>
</organism>
<evidence type="ECO:0000313" key="2">
    <source>
        <dbReference type="Proteomes" id="UP001605036"/>
    </source>
</evidence>